<dbReference type="SUPFAM" id="SSF49899">
    <property type="entry name" value="Concanavalin A-like lectins/glucanases"/>
    <property type="match status" value="1"/>
</dbReference>
<dbReference type="Gene3D" id="3.60.21.10">
    <property type="match status" value="1"/>
</dbReference>
<dbReference type="PANTHER" id="PTHR43308">
    <property type="entry name" value="OUTER MEMBRANE PROTEIN ALPHA-RELATED"/>
    <property type="match status" value="1"/>
</dbReference>
<dbReference type="PANTHER" id="PTHR43308:SF5">
    <property type="entry name" value="S-LAYER PROTEIN _ PEPTIDOGLYCAN ENDO-BETA-N-ACETYLGLUCOSAMINIDASE"/>
    <property type="match status" value="1"/>
</dbReference>
<dbReference type="Gene3D" id="2.60.40.1080">
    <property type="match status" value="1"/>
</dbReference>
<dbReference type="Pfam" id="PF00149">
    <property type="entry name" value="Metallophos"/>
    <property type="match status" value="1"/>
</dbReference>
<dbReference type="SMART" id="SM00560">
    <property type="entry name" value="LamGL"/>
    <property type="match status" value="1"/>
</dbReference>
<feature type="region of interest" description="Disordered" evidence="3">
    <location>
        <begin position="425"/>
        <end position="457"/>
    </location>
</feature>
<dbReference type="Gene3D" id="2.60.120.200">
    <property type="match status" value="1"/>
</dbReference>
<dbReference type="SUPFAM" id="SSF56300">
    <property type="entry name" value="Metallo-dependent phosphatases"/>
    <property type="match status" value="1"/>
</dbReference>
<keyword evidence="1 4" id="KW-0732">Signal</keyword>
<dbReference type="Pfam" id="PF00041">
    <property type="entry name" value="fn3"/>
    <property type="match status" value="1"/>
</dbReference>
<name>A0A3G9ITZ4_9BACL</name>
<proteinExistence type="predicted"/>
<evidence type="ECO:0000256" key="1">
    <source>
        <dbReference type="ARBA" id="ARBA00022729"/>
    </source>
</evidence>
<dbReference type="InterPro" id="IPR006558">
    <property type="entry name" value="LamG-like"/>
</dbReference>
<feature type="compositionally biased region" description="Low complexity" evidence="3">
    <location>
        <begin position="430"/>
        <end position="441"/>
    </location>
</feature>
<dbReference type="InterPro" id="IPR029052">
    <property type="entry name" value="Metallo-depent_PP-like"/>
</dbReference>
<evidence type="ECO:0000256" key="4">
    <source>
        <dbReference type="SAM" id="SignalP"/>
    </source>
</evidence>
<dbReference type="InterPro" id="IPR001119">
    <property type="entry name" value="SLH_dom"/>
</dbReference>
<evidence type="ECO:0000256" key="3">
    <source>
        <dbReference type="SAM" id="MobiDB-lite"/>
    </source>
</evidence>
<dbReference type="KEGG" id="pbk:Back11_36920"/>
<organism evidence="5 6">
    <name type="scientific">Paenibacillus baekrokdamisoli</name>
    <dbReference type="NCBI Taxonomy" id="1712516"/>
    <lineage>
        <taxon>Bacteria</taxon>
        <taxon>Bacillati</taxon>
        <taxon>Bacillota</taxon>
        <taxon>Bacilli</taxon>
        <taxon>Bacillales</taxon>
        <taxon>Paenibacillaceae</taxon>
        <taxon>Paenibacillus</taxon>
    </lineage>
</organism>
<dbReference type="SUPFAM" id="SSF49373">
    <property type="entry name" value="Invasin/intimin cell-adhesion fragments"/>
    <property type="match status" value="1"/>
</dbReference>
<dbReference type="SMART" id="SM00060">
    <property type="entry name" value="FN3"/>
    <property type="match status" value="1"/>
</dbReference>
<dbReference type="RefSeq" id="WP_164522864.1">
    <property type="nucleotide sequence ID" value="NZ_AP019308.1"/>
</dbReference>
<protein>
    <submittedName>
        <fullName evidence="5">Uncharacterized protein</fullName>
    </submittedName>
</protein>
<dbReference type="CDD" id="cd00063">
    <property type="entry name" value="FN3"/>
    <property type="match status" value="1"/>
</dbReference>
<evidence type="ECO:0000256" key="2">
    <source>
        <dbReference type="ARBA" id="ARBA00023157"/>
    </source>
</evidence>
<dbReference type="InterPro" id="IPR036116">
    <property type="entry name" value="FN3_sf"/>
</dbReference>
<dbReference type="InterPro" id="IPR051465">
    <property type="entry name" value="Cell_Envelope_Struct_Comp"/>
</dbReference>
<dbReference type="InterPro" id="IPR008964">
    <property type="entry name" value="Invasin/intimin_cell_adhesion"/>
</dbReference>
<dbReference type="InterPro" id="IPR004843">
    <property type="entry name" value="Calcineurin-like_PHP"/>
</dbReference>
<dbReference type="Pfam" id="PF13385">
    <property type="entry name" value="Laminin_G_3"/>
    <property type="match status" value="1"/>
</dbReference>
<evidence type="ECO:0000313" key="6">
    <source>
        <dbReference type="Proteomes" id="UP000275368"/>
    </source>
</evidence>
<keyword evidence="6" id="KW-1185">Reference proteome</keyword>
<dbReference type="GO" id="GO:0016787">
    <property type="term" value="F:hydrolase activity"/>
    <property type="evidence" value="ECO:0007669"/>
    <property type="project" value="InterPro"/>
</dbReference>
<keyword evidence="2" id="KW-1015">Disulfide bond</keyword>
<feature type="chain" id="PRO_5043848305" evidence="4">
    <location>
        <begin position="23"/>
        <end position="2087"/>
    </location>
</feature>
<reference evidence="5 6" key="1">
    <citation type="submission" date="2018-11" db="EMBL/GenBank/DDBJ databases">
        <title>Complete genome sequence of Paenibacillus baekrokdamisoli strain KCTC 33723.</title>
        <authorList>
            <person name="Kang S.W."/>
            <person name="Lee K.C."/>
            <person name="Kim K.K."/>
            <person name="Kim J.S."/>
            <person name="Kim D.S."/>
            <person name="Ko S.H."/>
            <person name="Yang S.H."/>
            <person name="Lee J.S."/>
        </authorList>
    </citation>
    <scope>NUCLEOTIDE SEQUENCE [LARGE SCALE GENOMIC DNA]</scope>
    <source>
        <strain evidence="5 6">KCTC 33723</strain>
    </source>
</reference>
<dbReference type="InterPro" id="IPR013783">
    <property type="entry name" value="Ig-like_fold"/>
</dbReference>
<gene>
    <name evidence="5" type="ORF">Back11_36920</name>
</gene>
<dbReference type="InterPro" id="IPR003961">
    <property type="entry name" value="FN3_dom"/>
</dbReference>
<dbReference type="SUPFAM" id="SSF49265">
    <property type="entry name" value="Fibronectin type III"/>
    <property type="match status" value="1"/>
</dbReference>
<dbReference type="Gene3D" id="2.130.10.10">
    <property type="entry name" value="YVTN repeat-like/Quinoprotein amine dehydrogenase"/>
    <property type="match status" value="1"/>
</dbReference>
<feature type="signal peptide" evidence="4">
    <location>
        <begin position="1"/>
        <end position="22"/>
    </location>
</feature>
<dbReference type="Proteomes" id="UP000275368">
    <property type="component" value="Chromosome"/>
</dbReference>
<evidence type="ECO:0000313" key="5">
    <source>
        <dbReference type="EMBL" id="BBH22347.1"/>
    </source>
</evidence>
<accession>A0A3G9ITZ4</accession>
<dbReference type="Gene3D" id="2.60.40.10">
    <property type="entry name" value="Immunoglobulins"/>
    <property type="match status" value="1"/>
</dbReference>
<sequence length="2087" mass="226526">MKKSFKSCLALMLVCCMMLTMTQQTLYSASSDVKSHWAEKELNAWVKQNLLEGYADGSLHPDALITRAEFITLINKVLRLTDKSKQAFPDVQADAWYEDAISKAYSAGIIQGDNKGNMNPKARITRQEAAVVVAKAFKLEGNASAASSFADASTIADWAKASVGAMKSEGFIAGKGGNKFAPVDSITRAETVKMIDNVMGELVSTKGTFSGDKSGNLVVNAKDVTLSNMTIQGNLYLTQGIGEGDITLQNVKVTGTTFVEGGGPNSIKLENAVLGKLFINKKDGKVRVVFGKGSRAASILVWSGAIVENNSDTALSQVILQGNIDPSHTVTTKGAISKLTLEGKAKVVIISGTIADFIAAANAGGSVVTIEDGAAVTNLTLQAAVTVNGAGTIDNASIQAQGSTLAQKPAHVTFKDGVNAWIAGKNEGATSGSTNPGTTPPTGGGNGSDPNPPTEKAPLLTFPVMSDTHIGINDVSVDAAAKFTQALKAYGDMAKYDAIVINGDMVDSGTEQQYADAMNLLNQKKLTGAKAIITPGNHEYYAAKKELGDDKFKAAERFYDKTGMNAAGYQVEAVDKITEKSGVFFDTWVKGYHFIVMYHDRSEMSDAKYSWLEKKISEDEQGKKADPAKPVFVFSHYPYKGTTYGSEGAGWDNPAQYTKFKTIMAKHQNAMLFTGHTHYTLEHPNTMNADDGFIKINDSAVAFVQAHGYSNDSDIYLDKNKSQGLMVKVYDNKLVIERRELDNNGAVIGVPYVIDLKDPVTSAKKYATDSSNPAFNQNAKLTAASVTAVSATLSWPKAIDDTKVDFYEIKVNNKLIGAPSVISPYVEAASHTFEAKGLTPNTDYTVTIVAHDAYGKVSAPLTAKFKTENAPDGYDPLKADVLDMDFTKLNGKSVLDSTLNHNDAALENNAKVAYDSVFGKQALILDGKGERGKPSSVARVPYNSSMFKQDAVTIETAVYISPDSDLSKDEYHILGNYEDGGYYLYYSTKDKKFVFDIKNSDDPAESDVIPDVKGKMFYLTAVYDGDQAGNYAHGSIKLYVNGVLAGSNTASEPLPINETNDLIIGGDVEGYGDVIHLFEGAINHVKVYSRALSASEVTANFNAYNGAVTIKGGHDIVLFKDEIAWVDVNIPKNAAQDTEAEWDIPKNGSIKESDDHGNRRAIKAEGPGVSTISVSALDQEDTATVTVVNYNIKLTLNSKINKTVDLAPIMAKVNAATDWKSSSTEVAAVNENGIVTALKVGNTVVTAVVNGQTVRTRLIVDPDPDNIEPLPAIDISNRPTAAQTVKPNVGTAQVGDVFQKVVTKYTKSDTNLPDGVKSFINGAIAAPTDKVIPVLEGSLPGEILPVAASDIRFSIVDADQTTWLASSKGVVRVNKSEVYSRDVVQFFNTHRYLPDDDVQFILSDDHSGIWAVTATGVSHIEMKLMGYEDKAQIMSDNLEKNNIRRGPEGQIAMPYLNTASGTPGNYRGTEADNDGLWTADAIAGEMFRTAVEEAKNPNSAQAIEARMRATRSVEADLLLMYVTGRSGQIDVKVKQAPSSSMDIGMMGYSYLRAGGDKNNLNDYVYTGPAATEKRTVQGFISRTMGINKLGFDFHDNSWDGIYYKKGLMIDGKSYSYNTTDSLKDPENTGNTDVRKKGWGEHAGSVINSVNPIPARLAKLYESLGAKESDLYYKGDTSADEILGHMYMYKIAYDTLCTGPNADIELGKLIANAAGEFARHVMDNGYTIVDITGQPTSAGKYDGSTMGQTEDAGEDTPLRAAELMAIFKTAAYVTGNQIFLDEYRKVARDYIYPSVFENQDAYNDVVNGIQGQGPLAGQQALNGVKMPPQNGEAVGYMNRLNQRWASYFYACRRDGDPHPFTWYNYSDERQAMLTYYSLLAIPDQAEDQDIAVMIRAGVDNWYQSNMQYENEPLWDYIYQLAYPNVPKIDLNKAAWVLKRTPIDRTDYSVNLTGRTDISWFVAKAIVDADDGYNNKVSGGDLVTPAGLPAENGIVYDPGKKQYIKKAVKEGDLFVTRTRRQEGRRVQTAVKDDPTMKIAVSPDERPRTRPGDTMFVVNGGDESSWDYGNAYNAPYWMARYYGMISEDTK</sequence>
<dbReference type="InterPro" id="IPR013320">
    <property type="entry name" value="ConA-like_dom_sf"/>
</dbReference>
<dbReference type="InterPro" id="IPR015943">
    <property type="entry name" value="WD40/YVTN_repeat-like_dom_sf"/>
</dbReference>
<dbReference type="PROSITE" id="PS50853">
    <property type="entry name" value="FN3"/>
    <property type="match status" value="1"/>
</dbReference>
<dbReference type="EMBL" id="AP019308">
    <property type="protein sequence ID" value="BBH22347.1"/>
    <property type="molecule type" value="Genomic_DNA"/>
</dbReference>
<dbReference type="Pfam" id="PF00395">
    <property type="entry name" value="SLH"/>
    <property type="match status" value="3"/>
</dbReference>
<dbReference type="PROSITE" id="PS51272">
    <property type="entry name" value="SLH"/>
    <property type="match status" value="3"/>
</dbReference>